<dbReference type="PROSITE" id="PS50931">
    <property type="entry name" value="HTH_LYSR"/>
    <property type="match status" value="1"/>
</dbReference>
<dbReference type="InterPro" id="IPR005119">
    <property type="entry name" value="LysR_subst-bd"/>
</dbReference>
<evidence type="ECO:0000256" key="1">
    <source>
        <dbReference type="ARBA" id="ARBA00009437"/>
    </source>
</evidence>
<evidence type="ECO:0000259" key="6">
    <source>
        <dbReference type="PROSITE" id="PS50931"/>
    </source>
</evidence>
<dbReference type="PANTHER" id="PTHR30346">
    <property type="entry name" value="TRANSCRIPTIONAL DUAL REGULATOR HCAR-RELATED"/>
    <property type="match status" value="1"/>
</dbReference>
<evidence type="ECO:0000313" key="8">
    <source>
        <dbReference type="Proteomes" id="UP000266677"/>
    </source>
</evidence>
<reference evidence="7 8" key="1">
    <citation type="submission" date="2018-09" db="EMBL/GenBank/DDBJ databases">
        <title>YIM PH21274 draft genome.</title>
        <authorList>
            <person name="Miao C."/>
        </authorList>
    </citation>
    <scope>NUCLEOTIDE SEQUENCE [LARGE SCALE GENOMIC DNA]</scope>
    <source>
        <strain evidence="7 8">YIM PH 21724</strain>
    </source>
</reference>
<dbReference type="Proteomes" id="UP000266677">
    <property type="component" value="Unassembled WGS sequence"/>
</dbReference>
<comment type="similarity">
    <text evidence="1">Belongs to the LysR transcriptional regulatory family.</text>
</comment>
<keyword evidence="8" id="KW-1185">Reference proteome</keyword>
<dbReference type="SUPFAM" id="SSF46785">
    <property type="entry name" value="Winged helix' DNA-binding domain"/>
    <property type="match status" value="1"/>
</dbReference>
<evidence type="ECO:0000313" key="7">
    <source>
        <dbReference type="EMBL" id="RJO71007.1"/>
    </source>
</evidence>
<dbReference type="InterPro" id="IPR036388">
    <property type="entry name" value="WH-like_DNA-bd_sf"/>
</dbReference>
<protein>
    <submittedName>
        <fullName evidence="7">LysR family transcriptional regulator</fullName>
    </submittedName>
</protein>
<dbReference type="GO" id="GO:0003700">
    <property type="term" value="F:DNA-binding transcription factor activity"/>
    <property type="evidence" value="ECO:0007669"/>
    <property type="project" value="InterPro"/>
</dbReference>
<organism evidence="7 8">
    <name type="scientific">Nocardia panacis</name>
    <dbReference type="NCBI Taxonomy" id="2340916"/>
    <lineage>
        <taxon>Bacteria</taxon>
        <taxon>Bacillati</taxon>
        <taxon>Actinomycetota</taxon>
        <taxon>Actinomycetes</taxon>
        <taxon>Mycobacteriales</taxon>
        <taxon>Nocardiaceae</taxon>
        <taxon>Nocardia</taxon>
    </lineage>
</organism>
<feature type="domain" description="HTH lysR-type" evidence="6">
    <location>
        <begin position="1"/>
        <end position="53"/>
    </location>
</feature>
<keyword evidence="4" id="KW-0010">Activator</keyword>
<dbReference type="Pfam" id="PF00126">
    <property type="entry name" value="HTH_1"/>
    <property type="match status" value="1"/>
</dbReference>
<dbReference type="Gene3D" id="3.40.190.10">
    <property type="entry name" value="Periplasmic binding protein-like II"/>
    <property type="match status" value="2"/>
</dbReference>
<dbReference type="CDD" id="cd08414">
    <property type="entry name" value="PBP2_LTTR_aromatics_like"/>
    <property type="match status" value="1"/>
</dbReference>
<evidence type="ECO:0000256" key="5">
    <source>
        <dbReference type="ARBA" id="ARBA00023163"/>
    </source>
</evidence>
<name>A0A3A4K8J6_9NOCA</name>
<proteinExistence type="inferred from homology"/>
<keyword evidence="5" id="KW-0804">Transcription</keyword>
<evidence type="ECO:0000256" key="2">
    <source>
        <dbReference type="ARBA" id="ARBA00023015"/>
    </source>
</evidence>
<keyword evidence="3" id="KW-0238">DNA-binding</keyword>
<dbReference type="AlphaFoldDB" id="A0A3A4K8J6"/>
<dbReference type="GO" id="GO:0003677">
    <property type="term" value="F:DNA binding"/>
    <property type="evidence" value="ECO:0007669"/>
    <property type="project" value="UniProtKB-KW"/>
</dbReference>
<accession>A0A3A4K8J6</accession>
<dbReference type="Gene3D" id="1.10.10.10">
    <property type="entry name" value="Winged helix-like DNA-binding domain superfamily/Winged helix DNA-binding domain"/>
    <property type="match status" value="1"/>
</dbReference>
<evidence type="ECO:0000256" key="3">
    <source>
        <dbReference type="ARBA" id="ARBA00023125"/>
    </source>
</evidence>
<dbReference type="InterPro" id="IPR036390">
    <property type="entry name" value="WH_DNA-bd_sf"/>
</dbReference>
<gene>
    <name evidence="7" type="ORF">D5S18_25875</name>
</gene>
<keyword evidence="2" id="KW-0805">Transcription regulation</keyword>
<comment type="caution">
    <text evidence="7">The sequence shown here is derived from an EMBL/GenBank/DDBJ whole genome shotgun (WGS) entry which is preliminary data.</text>
</comment>
<dbReference type="OrthoDB" id="79118at2"/>
<dbReference type="Pfam" id="PF03466">
    <property type="entry name" value="LysR_substrate"/>
    <property type="match status" value="1"/>
</dbReference>
<dbReference type="SUPFAM" id="SSF53850">
    <property type="entry name" value="Periplasmic binding protein-like II"/>
    <property type="match status" value="1"/>
</dbReference>
<dbReference type="InterPro" id="IPR000847">
    <property type="entry name" value="LysR_HTH_N"/>
</dbReference>
<dbReference type="PANTHER" id="PTHR30346:SF0">
    <property type="entry name" value="HCA OPERON TRANSCRIPTIONAL ACTIVATOR HCAR"/>
    <property type="match status" value="1"/>
</dbReference>
<sequence length="294" mass="31451">MESFLTLAEELHFGRTAERLHISRARVSQTILAMERRIGGRLFDRTSRTVALTPLGVRLRADLAPAHRMMVEAVTRAKATARGIAGCLRVGYLGGAAGTLALEAIGAFTRTHPDIDVRVEQTRMADMFGPLRRAEVEVLITQFPVCEADLVRGPVLLRVPRLLAVPADHPLARRDGVSLEDLAQGEVFACAGAVPEYWQLHLAPERTPGGVPIRRGPTAASIPETLAMIGAGQGISPVGADVPRQYAPRGVVYVPFTDADPVEYGAVWRADGETACVRAFVAAAAELVAIGKPG</sequence>
<evidence type="ECO:0000256" key="4">
    <source>
        <dbReference type="ARBA" id="ARBA00023159"/>
    </source>
</evidence>
<dbReference type="EMBL" id="QZFU01000036">
    <property type="protein sequence ID" value="RJO71007.1"/>
    <property type="molecule type" value="Genomic_DNA"/>
</dbReference>
<dbReference type="GO" id="GO:0032993">
    <property type="term" value="C:protein-DNA complex"/>
    <property type="evidence" value="ECO:0007669"/>
    <property type="project" value="TreeGrafter"/>
</dbReference>